<evidence type="ECO:0000313" key="1">
    <source>
        <dbReference type="EMBL" id="MQY46958.1"/>
    </source>
</evidence>
<comment type="caution">
    <text evidence="1">The sequence shown here is derived from an EMBL/GenBank/DDBJ whole genome shotgun (WGS) entry which is preliminary data.</text>
</comment>
<sequence>MKIEILHDGVVIGTSDIEAFDPPMGVATGVFTPTDAYKPRDHAYRIDVDYREAGHEIDLAARCVEFGIIRSAGVVIEDASSLGEGRQVTVLGMYHDDYEVAFAADPVFRAYHSA</sequence>
<reference evidence="1 2" key="1">
    <citation type="submission" date="2019-11" db="EMBL/GenBank/DDBJ databases">
        <title>Genome analysis of Rhizobacterium cereale a novel genus and species isolated from maize roots in North Spain.</title>
        <authorList>
            <person name="Menendez E."/>
            <person name="Flores-Felix J.D."/>
            <person name="Ramirez-Bahena M.-H."/>
            <person name="Igual J.M."/>
            <person name="Garcia-Fraile P."/>
            <person name="Peix A."/>
            <person name="Velazquez E."/>
        </authorList>
    </citation>
    <scope>NUCLEOTIDE SEQUENCE [LARGE SCALE GENOMIC DNA]</scope>
    <source>
        <strain evidence="1 2">RZME27</strain>
    </source>
</reference>
<keyword evidence="2" id="KW-1185">Reference proteome</keyword>
<proteinExistence type="predicted"/>
<name>A0A6A8AAJ2_9HYPH</name>
<organism evidence="1 2">
    <name type="scientific">Endobacterium cereale</name>
    <dbReference type="NCBI Taxonomy" id="2663029"/>
    <lineage>
        <taxon>Bacteria</taxon>
        <taxon>Pseudomonadati</taxon>
        <taxon>Pseudomonadota</taxon>
        <taxon>Alphaproteobacteria</taxon>
        <taxon>Hyphomicrobiales</taxon>
        <taxon>Rhizobiaceae</taxon>
        <taxon>Endobacterium</taxon>
    </lineage>
</organism>
<accession>A0A6A8AAJ2</accession>
<dbReference type="Proteomes" id="UP000435138">
    <property type="component" value="Unassembled WGS sequence"/>
</dbReference>
<dbReference type="EMBL" id="WIXI01000043">
    <property type="protein sequence ID" value="MQY46958.1"/>
    <property type="molecule type" value="Genomic_DNA"/>
</dbReference>
<gene>
    <name evidence="1" type="ORF">GAO09_13050</name>
</gene>
<dbReference type="AlphaFoldDB" id="A0A6A8AAJ2"/>
<evidence type="ECO:0000313" key="2">
    <source>
        <dbReference type="Proteomes" id="UP000435138"/>
    </source>
</evidence>
<protein>
    <submittedName>
        <fullName evidence="1">Uncharacterized protein</fullName>
    </submittedName>
</protein>